<dbReference type="FunFam" id="1.20.1270.10:FF:000016">
    <property type="entry name" value="Heat shock protein 70"/>
    <property type="match status" value="1"/>
</dbReference>
<dbReference type="SUPFAM" id="SSF100934">
    <property type="entry name" value="Heat shock protein 70kD (HSP70), C-terminal subdomain"/>
    <property type="match status" value="1"/>
</dbReference>
<dbReference type="Proteomes" id="UP000607653">
    <property type="component" value="Unassembled WGS sequence"/>
</dbReference>
<dbReference type="GO" id="GO:0005524">
    <property type="term" value="F:ATP binding"/>
    <property type="evidence" value="ECO:0007669"/>
    <property type="project" value="UniProtKB-KW"/>
</dbReference>
<dbReference type="Pfam" id="PF00012">
    <property type="entry name" value="HSP70"/>
    <property type="match status" value="1"/>
</dbReference>
<comment type="similarity">
    <text evidence="1">Belongs to the heat shock protein 70 family.</text>
</comment>
<evidence type="ECO:0000313" key="5">
    <source>
        <dbReference type="Proteomes" id="UP000607653"/>
    </source>
</evidence>
<evidence type="ECO:0000256" key="1">
    <source>
        <dbReference type="ARBA" id="ARBA00007381"/>
    </source>
</evidence>
<accession>A0A822XQN8</accession>
<dbReference type="EMBL" id="DUZY01000001">
    <property type="protein sequence ID" value="DAD22740.1"/>
    <property type="molecule type" value="Genomic_DNA"/>
</dbReference>
<gene>
    <name evidence="4" type="ORF">HUJ06_024203</name>
</gene>
<dbReference type="InterPro" id="IPR029048">
    <property type="entry name" value="HSP70_C_sf"/>
</dbReference>
<dbReference type="Gene3D" id="1.20.1270.10">
    <property type="match status" value="1"/>
</dbReference>
<keyword evidence="2" id="KW-0547">Nucleotide-binding</keyword>
<evidence type="ECO:0008006" key="6">
    <source>
        <dbReference type="Google" id="ProtNLM"/>
    </source>
</evidence>
<organism evidence="4 5">
    <name type="scientific">Nelumbo nucifera</name>
    <name type="common">Sacred lotus</name>
    <dbReference type="NCBI Taxonomy" id="4432"/>
    <lineage>
        <taxon>Eukaryota</taxon>
        <taxon>Viridiplantae</taxon>
        <taxon>Streptophyta</taxon>
        <taxon>Embryophyta</taxon>
        <taxon>Tracheophyta</taxon>
        <taxon>Spermatophyta</taxon>
        <taxon>Magnoliopsida</taxon>
        <taxon>Proteales</taxon>
        <taxon>Nelumbonaceae</taxon>
        <taxon>Nelumbo</taxon>
    </lineage>
</organism>
<protein>
    <recommendedName>
        <fullName evidence="6">Heat shock cognate 70 kDa protein 2-like</fullName>
    </recommendedName>
</protein>
<comment type="caution">
    <text evidence="4">The sequence shown here is derived from an EMBL/GenBank/DDBJ whole genome shotgun (WGS) entry which is preliminary data.</text>
</comment>
<keyword evidence="3" id="KW-0067">ATP-binding</keyword>
<reference evidence="4 5" key="1">
    <citation type="journal article" date="2020" name="Mol. Biol. Evol.">
        <title>Distinct Expression and Methylation Patterns for Genes with Different Fates following a Single Whole-Genome Duplication in Flowering Plants.</title>
        <authorList>
            <person name="Shi T."/>
            <person name="Rahmani R.S."/>
            <person name="Gugger P.F."/>
            <person name="Wang M."/>
            <person name="Li H."/>
            <person name="Zhang Y."/>
            <person name="Li Z."/>
            <person name="Wang Q."/>
            <person name="Van de Peer Y."/>
            <person name="Marchal K."/>
            <person name="Chen J."/>
        </authorList>
    </citation>
    <scope>NUCLEOTIDE SEQUENCE [LARGE SCALE GENOMIC DNA]</scope>
    <source>
        <tissue evidence="4">Leaf</tissue>
    </source>
</reference>
<name>A0A822XQN8_NELNU</name>
<proteinExistence type="inferred from homology"/>
<dbReference type="InterPro" id="IPR013126">
    <property type="entry name" value="Hsp_70_fam"/>
</dbReference>
<dbReference type="GO" id="GO:0140662">
    <property type="term" value="F:ATP-dependent protein folding chaperone"/>
    <property type="evidence" value="ECO:0007669"/>
    <property type="project" value="InterPro"/>
</dbReference>
<dbReference type="AlphaFoldDB" id="A0A822XQN8"/>
<evidence type="ECO:0000256" key="3">
    <source>
        <dbReference type="ARBA" id="ARBA00022840"/>
    </source>
</evidence>
<evidence type="ECO:0000256" key="2">
    <source>
        <dbReference type="ARBA" id="ARBA00022741"/>
    </source>
</evidence>
<keyword evidence="5" id="KW-1185">Reference proteome</keyword>
<sequence length="109" mass="12868">MVKETEELAKEDRKVKEKISVRNKLETYVYNMKSTINKDELSDKINSDDKEKMESTQEEALEWLDDNQSAKKDDYEEKLKEVEVVCNPIIKQMYEKSGWTDSPSLVLWS</sequence>
<evidence type="ECO:0000313" key="4">
    <source>
        <dbReference type="EMBL" id="DAD22740.1"/>
    </source>
</evidence>